<dbReference type="InParanoid" id="A0A0C3PA30"/>
<sequence>MTMPELNYDTHDKELLAIFEAFHHWWHYLEGSALPVNMAHWLEYLSQFNLSIHF</sequence>
<evidence type="ECO:0000313" key="2">
    <source>
        <dbReference type="EMBL" id="KIO04414.1"/>
    </source>
</evidence>
<dbReference type="SUPFAM" id="SSF56672">
    <property type="entry name" value="DNA/RNA polymerases"/>
    <property type="match status" value="1"/>
</dbReference>
<dbReference type="OrthoDB" id="3255561at2759"/>
<dbReference type="AlphaFoldDB" id="A0A0C3PA30"/>
<keyword evidence="3" id="KW-1185">Reference proteome</keyword>
<dbReference type="Proteomes" id="UP000054217">
    <property type="component" value="Unassembled WGS sequence"/>
</dbReference>
<dbReference type="STRING" id="870435.A0A0C3PA30"/>
<evidence type="ECO:0000259" key="1">
    <source>
        <dbReference type="Pfam" id="PF17919"/>
    </source>
</evidence>
<protein>
    <recommendedName>
        <fullName evidence="1">Reverse transcriptase/retrotransposon-derived protein RNase H-like domain-containing protein</fullName>
    </recommendedName>
</protein>
<dbReference type="Pfam" id="PF17919">
    <property type="entry name" value="RT_RNaseH_2"/>
    <property type="match status" value="1"/>
</dbReference>
<organism evidence="2 3">
    <name type="scientific">Pisolithus tinctorius Marx 270</name>
    <dbReference type="NCBI Taxonomy" id="870435"/>
    <lineage>
        <taxon>Eukaryota</taxon>
        <taxon>Fungi</taxon>
        <taxon>Dikarya</taxon>
        <taxon>Basidiomycota</taxon>
        <taxon>Agaricomycotina</taxon>
        <taxon>Agaricomycetes</taxon>
        <taxon>Agaricomycetidae</taxon>
        <taxon>Boletales</taxon>
        <taxon>Sclerodermatineae</taxon>
        <taxon>Pisolithaceae</taxon>
        <taxon>Pisolithus</taxon>
    </lineage>
</organism>
<dbReference type="HOGENOM" id="CLU_3051351_0_0_1"/>
<feature type="domain" description="Reverse transcriptase/retrotransposon-derived protein RNase H-like" evidence="1">
    <location>
        <begin position="2"/>
        <end position="33"/>
    </location>
</feature>
<gene>
    <name evidence="2" type="ORF">M404DRAFT_26273</name>
</gene>
<reference evidence="3" key="2">
    <citation type="submission" date="2015-01" db="EMBL/GenBank/DDBJ databases">
        <title>Evolutionary Origins and Diversification of the Mycorrhizal Mutualists.</title>
        <authorList>
            <consortium name="DOE Joint Genome Institute"/>
            <consortium name="Mycorrhizal Genomics Consortium"/>
            <person name="Kohler A."/>
            <person name="Kuo A."/>
            <person name="Nagy L.G."/>
            <person name="Floudas D."/>
            <person name="Copeland A."/>
            <person name="Barry K.W."/>
            <person name="Cichocki N."/>
            <person name="Veneault-Fourrey C."/>
            <person name="LaButti K."/>
            <person name="Lindquist E.A."/>
            <person name="Lipzen A."/>
            <person name="Lundell T."/>
            <person name="Morin E."/>
            <person name="Murat C."/>
            <person name="Riley R."/>
            <person name="Ohm R."/>
            <person name="Sun H."/>
            <person name="Tunlid A."/>
            <person name="Henrissat B."/>
            <person name="Grigoriev I.V."/>
            <person name="Hibbett D.S."/>
            <person name="Martin F."/>
        </authorList>
    </citation>
    <scope>NUCLEOTIDE SEQUENCE [LARGE SCALE GENOMIC DNA]</scope>
    <source>
        <strain evidence="3">Marx 270</strain>
    </source>
</reference>
<evidence type="ECO:0000313" key="3">
    <source>
        <dbReference type="Proteomes" id="UP000054217"/>
    </source>
</evidence>
<dbReference type="InterPro" id="IPR043502">
    <property type="entry name" value="DNA/RNA_pol_sf"/>
</dbReference>
<reference evidence="2 3" key="1">
    <citation type="submission" date="2014-04" db="EMBL/GenBank/DDBJ databases">
        <authorList>
            <consortium name="DOE Joint Genome Institute"/>
            <person name="Kuo A."/>
            <person name="Kohler A."/>
            <person name="Costa M.D."/>
            <person name="Nagy L.G."/>
            <person name="Floudas D."/>
            <person name="Copeland A."/>
            <person name="Barry K.W."/>
            <person name="Cichocki N."/>
            <person name="Veneault-Fourrey C."/>
            <person name="LaButti K."/>
            <person name="Lindquist E.A."/>
            <person name="Lipzen A."/>
            <person name="Lundell T."/>
            <person name="Morin E."/>
            <person name="Murat C."/>
            <person name="Sun H."/>
            <person name="Tunlid A."/>
            <person name="Henrissat B."/>
            <person name="Grigoriev I.V."/>
            <person name="Hibbett D.S."/>
            <person name="Martin F."/>
            <person name="Nordberg H.P."/>
            <person name="Cantor M.N."/>
            <person name="Hua S.X."/>
        </authorList>
    </citation>
    <scope>NUCLEOTIDE SEQUENCE [LARGE SCALE GENOMIC DNA]</scope>
    <source>
        <strain evidence="2 3">Marx 270</strain>
    </source>
</reference>
<accession>A0A0C3PA30</accession>
<proteinExistence type="predicted"/>
<name>A0A0C3PA30_PISTI</name>
<dbReference type="InterPro" id="IPR041577">
    <property type="entry name" value="RT_RNaseH_2"/>
</dbReference>
<dbReference type="EMBL" id="KN831971">
    <property type="protein sequence ID" value="KIO04414.1"/>
    <property type="molecule type" value="Genomic_DNA"/>
</dbReference>